<dbReference type="AlphaFoldDB" id="A0A3N4NS85"/>
<organism evidence="1 2">
    <name type="scientific">Candidatus Pantoea deserta</name>
    <dbReference type="NCBI Taxonomy" id="1869313"/>
    <lineage>
        <taxon>Bacteria</taxon>
        <taxon>Pseudomonadati</taxon>
        <taxon>Pseudomonadota</taxon>
        <taxon>Gammaproteobacteria</taxon>
        <taxon>Enterobacterales</taxon>
        <taxon>Erwiniaceae</taxon>
        <taxon>Pantoea</taxon>
    </lineage>
</organism>
<reference evidence="1 2" key="1">
    <citation type="submission" date="2018-11" db="EMBL/GenBank/DDBJ databases">
        <title>Whole genome sequencing of Pantoea sp. RIT388.</title>
        <authorList>
            <person name="Gan H.M."/>
            <person name="Hudson A.O."/>
        </authorList>
    </citation>
    <scope>NUCLEOTIDE SEQUENCE [LARGE SCALE GENOMIC DNA]</scope>
    <source>
        <strain evidence="1 2">RIT388</strain>
    </source>
</reference>
<dbReference type="Proteomes" id="UP000281332">
    <property type="component" value="Unassembled WGS sequence"/>
</dbReference>
<name>A0A3N4NS85_9GAMM</name>
<keyword evidence="2" id="KW-1185">Reference proteome</keyword>
<protein>
    <submittedName>
        <fullName evidence="1">Uncharacterized protein</fullName>
    </submittedName>
</protein>
<evidence type="ECO:0000313" key="1">
    <source>
        <dbReference type="EMBL" id="RPD95946.1"/>
    </source>
</evidence>
<gene>
    <name evidence="1" type="ORF">BBB56_20105</name>
</gene>
<evidence type="ECO:0000313" key="2">
    <source>
        <dbReference type="Proteomes" id="UP000281332"/>
    </source>
</evidence>
<proteinExistence type="predicted"/>
<accession>A0A3N4NS85</accession>
<sequence>MVERSLSHAVTYLLQIFFHTGHIYNVKGIHTALQQLTGNFQAGFMYTFKSTFLFKLRCNRNQLILMCTSS</sequence>
<comment type="caution">
    <text evidence="1">The sequence shown here is derived from an EMBL/GenBank/DDBJ whole genome shotgun (WGS) entry which is preliminary data.</text>
</comment>
<dbReference type="EMBL" id="RMVG01000020">
    <property type="protein sequence ID" value="RPD95946.1"/>
    <property type="molecule type" value="Genomic_DNA"/>
</dbReference>